<evidence type="ECO:0008006" key="3">
    <source>
        <dbReference type="Google" id="ProtNLM"/>
    </source>
</evidence>
<dbReference type="RefSeq" id="WP_190481110.1">
    <property type="nucleotide sequence ID" value="NZ_JACOFT010000007.1"/>
</dbReference>
<dbReference type="EMBL" id="JACOFT010000007">
    <property type="protein sequence ID" value="MBC3813119.1"/>
    <property type="molecule type" value="Genomic_DNA"/>
</dbReference>
<reference evidence="1 2" key="1">
    <citation type="submission" date="2020-08" db="EMBL/GenBank/DDBJ databases">
        <title>Novel species isolated from subtropical streams in China.</title>
        <authorList>
            <person name="Lu H."/>
        </authorList>
    </citation>
    <scope>NUCLEOTIDE SEQUENCE [LARGE SCALE GENOMIC DNA]</scope>
    <source>
        <strain evidence="1 2">CCTCC AB 2015119</strain>
    </source>
</reference>
<dbReference type="Gene3D" id="2.180.10.10">
    <property type="entry name" value="RHS repeat-associated core"/>
    <property type="match status" value="1"/>
</dbReference>
<keyword evidence="2" id="KW-1185">Reference proteome</keyword>
<evidence type="ECO:0000313" key="1">
    <source>
        <dbReference type="EMBL" id="MBC3813119.1"/>
    </source>
</evidence>
<name>A0ABR6XLG4_9BURK</name>
<comment type="caution">
    <text evidence="1">The sequence shown here is derived from an EMBL/GenBank/DDBJ whole genome shotgun (WGS) entry which is preliminary data.</text>
</comment>
<dbReference type="Proteomes" id="UP000637632">
    <property type="component" value="Unassembled WGS sequence"/>
</dbReference>
<gene>
    <name evidence="1" type="ORF">H8K26_16885</name>
</gene>
<protein>
    <recommendedName>
        <fullName evidence="3">YD repeat-containing protein</fullName>
    </recommendedName>
</protein>
<organism evidence="1 2">
    <name type="scientific">Undibacterium aquatile</name>
    <dbReference type="NCBI Taxonomy" id="1537398"/>
    <lineage>
        <taxon>Bacteria</taxon>
        <taxon>Pseudomonadati</taxon>
        <taxon>Pseudomonadota</taxon>
        <taxon>Betaproteobacteria</taxon>
        <taxon>Burkholderiales</taxon>
        <taxon>Oxalobacteraceae</taxon>
        <taxon>Undibacterium</taxon>
    </lineage>
</organism>
<evidence type="ECO:0000313" key="2">
    <source>
        <dbReference type="Proteomes" id="UP000637632"/>
    </source>
</evidence>
<sequence length="214" mass="23772">MTLLSERYFNPIWQDLDLRLASIEELRVTWEEVVRTVTDFGLVRMNEVLAPAFDQMNQNLDSAASKLLEIENKRQAAIAAITTLQNAIASYQGDAETHIADWKAATLASFDVWKSATWADLHAWEAEMQAWKANLQSDFLQNVSKPASMGMLYDAQGRAQTITETVAGSQRTTTISYNLDGTVASVVITYAGVTRTETYNYTSGRLTGMTATEV</sequence>
<accession>A0ABR6XLG4</accession>
<proteinExistence type="predicted"/>